<dbReference type="HOGENOM" id="CLU_2072227_0_0_5"/>
<dbReference type="KEGG" id="xau:Xaut_2081"/>
<feature type="compositionally biased region" description="Low complexity" evidence="1">
    <location>
        <begin position="27"/>
        <end position="39"/>
    </location>
</feature>
<keyword evidence="3" id="KW-1185">Reference proteome</keyword>
<evidence type="ECO:0000313" key="3">
    <source>
        <dbReference type="Proteomes" id="UP000002417"/>
    </source>
</evidence>
<evidence type="ECO:0000256" key="1">
    <source>
        <dbReference type="SAM" id="MobiDB-lite"/>
    </source>
</evidence>
<accession>A7IH32</accession>
<reference evidence="2 3" key="1">
    <citation type="submission" date="2007-07" db="EMBL/GenBank/DDBJ databases">
        <title>Complete sequence of chromosome of Xanthobacter autotrophicus Py2.</title>
        <authorList>
            <consortium name="US DOE Joint Genome Institute"/>
            <person name="Copeland A."/>
            <person name="Lucas S."/>
            <person name="Lapidus A."/>
            <person name="Barry K."/>
            <person name="Glavina del Rio T."/>
            <person name="Hammon N."/>
            <person name="Israni S."/>
            <person name="Dalin E."/>
            <person name="Tice H."/>
            <person name="Pitluck S."/>
            <person name="Sims D."/>
            <person name="Brettin T."/>
            <person name="Bruce D."/>
            <person name="Detter J.C."/>
            <person name="Han C."/>
            <person name="Tapia R."/>
            <person name="Brainard J."/>
            <person name="Schmutz J."/>
            <person name="Larimer F."/>
            <person name="Land M."/>
            <person name="Hauser L."/>
            <person name="Kyrpides N."/>
            <person name="Kim E."/>
            <person name="Ensigns S.A."/>
            <person name="Richardson P."/>
        </authorList>
    </citation>
    <scope>NUCLEOTIDE SEQUENCE [LARGE SCALE GENOMIC DNA]</scope>
    <source>
        <strain evidence="3">ATCC BAA-1158 / Py2</strain>
    </source>
</reference>
<organism evidence="2 3">
    <name type="scientific">Xanthobacter autotrophicus (strain ATCC BAA-1158 / Py2)</name>
    <dbReference type="NCBI Taxonomy" id="78245"/>
    <lineage>
        <taxon>Bacteria</taxon>
        <taxon>Pseudomonadati</taxon>
        <taxon>Pseudomonadota</taxon>
        <taxon>Alphaproteobacteria</taxon>
        <taxon>Hyphomicrobiales</taxon>
        <taxon>Xanthobacteraceae</taxon>
        <taxon>Xanthobacter</taxon>
    </lineage>
</organism>
<feature type="region of interest" description="Disordered" evidence="1">
    <location>
        <begin position="1"/>
        <end position="63"/>
    </location>
</feature>
<evidence type="ECO:0000313" key="2">
    <source>
        <dbReference type="EMBL" id="ABS67325.1"/>
    </source>
</evidence>
<sequence>MLLRTPSTGWTPLLHEGRQLRRTGQISPAATASAASAPAVGHKADAEPDDGTHHGSKADVPALLRGQSAARALTLQLDIDARQPDLGDLRPGQPAGDAASHKSEHKAQDLYIHHFLTP</sequence>
<dbReference type="Proteomes" id="UP000002417">
    <property type="component" value="Chromosome"/>
</dbReference>
<protein>
    <submittedName>
        <fullName evidence="2">Uncharacterized protein</fullName>
    </submittedName>
</protein>
<name>A7IH32_XANP2</name>
<feature type="compositionally biased region" description="Polar residues" evidence="1">
    <location>
        <begin position="1"/>
        <end position="10"/>
    </location>
</feature>
<proteinExistence type="predicted"/>
<gene>
    <name evidence="2" type="ordered locus">Xaut_2081</name>
</gene>
<feature type="compositionally biased region" description="Basic and acidic residues" evidence="1">
    <location>
        <begin position="42"/>
        <end position="57"/>
    </location>
</feature>
<dbReference type="EMBL" id="CP000781">
    <property type="protein sequence ID" value="ABS67325.1"/>
    <property type="molecule type" value="Genomic_DNA"/>
</dbReference>
<feature type="region of interest" description="Disordered" evidence="1">
    <location>
        <begin position="83"/>
        <end position="107"/>
    </location>
</feature>
<dbReference type="AlphaFoldDB" id="A7IH32"/>